<dbReference type="AlphaFoldDB" id="A0A2S0UHI8"/>
<dbReference type="KEGG" id="geh:HYN69_01095"/>
<dbReference type="Pfam" id="PF03883">
    <property type="entry name" value="H2O2_YaaD"/>
    <property type="match status" value="1"/>
</dbReference>
<dbReference type="OrthoDB" id="9777133at2"/>
<dbReference type="PANTHER" id="PTHR30283">
    <property type="entry name" value="PEROXIDE STRESS RESPONSE PROTEIN YAAA"/>
    <property type="match status" value="1"/>
</dbReference>
<evidence type="ECO:0000256" key="1">
    <source>
        <dbReference type="HAMAP-Rule" id="MF_00652"/>
    </source>
</evidence>
<protein>
    <recommendedName>
        <fullName evidence="1">UPF0246 protein HYN69_01095</fullName>
    </recommendedName>
</protein>
<dbReference type="Proteomes" id="UP000244496">
    <property type="component" value="Chromosome"/>
</dbReference>
<accession>A0A2S0UHI8</accession>
<gene>
    <name evidence="2" type="ORF">HYN69_01095</name>
</gene>
<comment type="similarity">
    <text evidence="1">Belongs to the UPF0246 family.</text>
</comment>
<dbReference type="EMBL" id="CP028918">
    <property type="protein sequence ID" value="AWB47287.1"/>
    <property type="molecule type" value="Genomic_DNA"/>
</dbReference>
<dbReference type="GO" id="GO:0033194">
    <property type="term" value="P:response to hydroperoxide"/>
    <property type="evidence" value="ECO:0007669"/>
    <property type="project" value="TreeGrafter"/>
</dbReference>
<evidence type="ECO:0000313" key="3">
    <source>
        <dbReference type="Proteomes" id="UP000244496"/>
    </source>
</evidence>
<proteinExistence type="inferred from homology"/>
<organism evidence="2 3">
    <name type="scientific">Paragemmobacter aquarius</name>
    <dbReference type="NCBI Taxonomy" id="2169400"/>
    <lineage>
        <taxon>Bacteria</taxon>
        <taxon>Pseudomonadati</taxon>
        <taxon>Pseudomonadota</taxon>
        <taxon>Alphaproteobacteria</taxon>
        <taxon>Rhodobacterales</taxon>
        <taxon>Paracoccaceae</taxon>
        <taxon>Paragemmobacter</taxon>
    </lineage>
</organism>
<evidence type="ECO:0000313" key="2">
    <source>
        <dbReference type="EMBL" id="AWB47287.1"/>
    </source>
</evidence>
<sequence>MLTVISPAKRLDETPRPLPAGLDPTTPDFGAEAAKLARIARDLSVADLRALMDISEPLAKLNHDRFRAYKPKPDPATLKPAAFCFDGDTYAGLEAKTLDPDALLWAQDHLRILSGLYGLLRPLDLIQPYRLEMGSKLANPKGPDLYAFWGRKIANALNDAGETAGSEILVNCASNEYFHAVDRKALKLRIITPTFLEVKAGEAKIVSFFAKKARGAMARFISEHRLTDPADLTGFTIGGYGYDADRSAPDAPVFLRQAAAEAA</sequence>
<dbReference type="PANTHER" id="PTHR30283:SF4">
    <property type="entry name" value="PEROXIDE STRESS RESISTANCE PROTEIN YAAA"/>
    <property type="match status" value="1"/>
</dbReference>
<reference evidence="2 3" key="1">
    <citation type="submission" date="2018-04" db="EMBL/GenBank/DDBJ databases">
        <title>Genome sequencing of Gemmobacter.</title>
        <authorList>
            <person name="Yi H."/>
            <person name="Baek M.-G."/>
        </authorList>
    </citation>
    <scope>NUCLEOTIDE SEQUENCE [LARGE SCALE GENOMIC DNA]</scope>
    <source>
        <strain evidence="2 3">HYN0069</strain>
    </source>
</reference>
<dbReference type="HAMAP" id="MF_00652">
    <property type="entry name" value="UPF0246"/>
    <property type="match status" value="1"/>
</dbReference>
<dbReference type="NCBIfam" id="NF002542">
    <property type="entry name" value="PRK02101.1-3"/>
    <property type="match status" value="1"/>
</dbReference>
<keyword evidence="3" id="KW-1185">Reference proteome</keyword>
<name>A0A2S0UHI8_9RHOB</name>
<dbReference type="RefSeq" id="WP_108434116.1">
    <property type="nucleotide sequence ID" value="NZ_CP028918.1"/>
</dbReference>
<dbReference type="GO" id="GO:0005829">
    <property type="term" value="C:cytosol"/>
    <property type="evidence" value="ECO:0007669"/>
    <property type="project" value="TreeGrafter"/>
</dbReference>
<dbReference type="InterPro" id="IPR005583">
    <property type="entry name" value="YaaA"/>
</dbReference>